<feature type="compositionally biased region" description="Low complexity" evidence="1">
    <location>
        <begin position="337"/>
        <end position="352"/>
    </location>
</feature>
<dbReference type="Pfam" id="PF21856">
    <property type="entry name" value="EspB_PPE"/>
    <property type="match status" value="1"/>
</dbReference>
<feature type="domain" description="ESX-1 secretion-associated protein EspB PE" evidence="2">
    <location>
        <begin position="10"/>
        <end position="85"/>
    </location>
</feature>
<evidence type="ECO:0000259" key="2">
    <source>
        <dbReference type="Pfam" id="PF18625"/>
    </source>
</evidence>
<evidence type="ECO:0000313" key="5">
    <source>
        <dbReference type="Proteomes" id="UP000199601"/>
    </source>
</evidence>
<dbReference type="InterPro" id="IPR054056">
    <property type="entry name" value="EspB_PPE"/>
</dbReference>
<protein>
    <submittedName>
        <fullName evidence="4">Putative alanine and glycine rich protein</fullName>
    </submittedName>
</protein>
<feature type="compositionally biased region" description="Basic and acidic residues" evidence="1">
    <location>
        <begin position="319"/>
        <end position="332"/>
    </location>
</feature>
<reference evidence="5" key="1">
    <citation type="submission" date="2015-03" db="EMBL/GenBank/DDBJ databases">
        <authorList>
            <person name="Urmite Genomes"/>
        </authorList>
    </citation>
    <scope>NUCLEOTIDE SEQUENCE [LARGE SCALE GENOMIC DNA]</scope>
    <source>
        <strain evidence="5">CSUR P1344</strain>
    </source>
</reference>
<feature type="domain" description="ESX-1 secretion-associated protein EspB PPE" evidence="3">
    <location>
        <begin position="145"/>
        <end position="315"/>
    </location>
</feature>
<evidence type="ECO:0000259" key="3">
    <source>
        <dbReference type="Pfam" id="PF21856"/>
    </source>
</evidence>
<dbReference type="RefSeq" id="WP_090419146.1">
    <property type="nucleotide sequence ID" value="NZ_CTEC01000001.1"/>
</dbReference>
<feature type="region of interest" description="Disordered" evidence="1">
    <location>
        <begin position="308"/>
        <end position="383"/>
    </location>
</feature>
<dbReference type="Proteomes" id="UP000199601">
    <property type="component" value="Unassembled WGS sequence"/>
</dbReference>
<organism evidence="4 5">
    <name type="scientific">Mycobacterium europaeum</name>
    <dbReference type="NCBI Taxonomy" id="761804"/>
    <lineage>
        <taxon>Bacteria</taxon>
        <taxon>Bacillati</taxon>
        <taxon>Actinomycetota</taxon>
        <taxon>Actinomycetes</taxon>
        <taxon>Mycobacteriales</taxon>
        <taxon>Mycobacteriaceae</taxon>
        <taxon>Mycobacterium</taxon>
        <taxon>Mycobacterium simiae complex</taxon>
    </lineage>
</organism>
<evidence type="ECO:0000256" key="1">
    <source>
        <dbReference type="SAM" id="MobiDB-lite"/>
    </source>
</evidence>
<feature type="compositionally biased region" description="Gly residues" evidence="1">
    <location>
        <begin position="456"/>
        <end position="470"/>
    </location>
</feature>
<proteinExistence type="predicted"/>
<name>A0A0U1D3D4_9MYCO</name>
<sequence length="510" mass="54403">MTQTLNVEYQELMARADEIERPLPAIPSTNPPGPCDISFVKDAAVQLAQNADQMRTYLKACQREWQTLAKSLRNAAKAYEEADEGSAAAIDKTMNDGSGGTSASAGASEQVSALCDPDEDFSGYLPPPRPWSPASISFAAFQYPYYEVRQAAKDIEAGDQGRAFRAFATEWDTFQLNFQRETSDRFRPFVSWEGDARTTVETNFAQQRQWISSMVAKCRQLAKQANIVVDAHKRATLTTGYENQHAQEGAHPTTYEVSQCDYWYQRYTQYSQWYISLAIEWYEKLQAQSESALAQYVSNGQIPLVQIVPDNPVPATRIDAPKTDDGTKDPSKPDNPFDPNNPSDPNNPFDPNIPLNEGGSPSAATPTVPSVPGMPTAPPGADTAKLDQAVKDLKKGAAGMKGGVKPASLGGGGAGMPSVPLQPAMETGAAAGPASAAPGAAAAAGRGLPGVGGAMGGGMGGGMAPMGGQGQQNAGKGKRVQSEDESMYTEERQWTEGVIGNRPRKAGPDK</sequence>
<dbReference type="Pfam" id="PF18625">
    <property type="entry name" value="EspB_PE"/>
    <property type="match status" value="1"/>
</dbReference>
<dbReference type="AlphaFoldDB" id="A0A0U1D3D4"/>
<keyword evidence="5" id="KW-1185">Reference proteome</keyword>
<evidence type="ECO:0000313" key="4">
    <source>
        <dbReference type="EMBL" id="CQD06347.1"/>
    </source>
</evidence>
<feature type="region of interest" description="Disordered" evidence="1">
    <location>
        <begin position="456"/>
        <end position="510"/>
    </location>
</feature>
<dbReference type="EMBL" id="CTEC01000001">
    <property type="protein sequence ID" value="CQD06347.1"/>
    <property type="molecule type" value="Genomic_DNA"/>
</dbReference>
<accession>A0A0U1D3D4</accession>
<gene>
    <name evidence="4" type="ORF">BN000_01261</name>
</gene>
<dbReference type="InterPro" id="IPR041275">
    <property type="entry name" value="EspB_PE"/>
</dbReference>